<accession>A0A560JS28</accession>
<feature type="transmembrane region" description="Helical" evidence="1">
    <location>
        <begin position="301"/>
        <end position="323"/>
    </location>
</feature>
<organism evidence="2 3">
    <name type="scientific">Bradyrhizobium sacchari</name>
    <dbReference type="NCBI Taxonomy" id="1399419"/>
    <lineage>
        <taxon>Bacteria</taxon>
        <taxon>Pseudomonadati</taxon>
        <taxon>Pseudomonadota</taxon>
        <taxon>Alphaproteobacteria</taxon>
        <taxon>Hyphomicrobiales</taxon>
        <taxon>Nitrobacteraceae</taxon>
        <taxon>Bradyrhizobium</taxon>
    </lineage>
</organism>
<gene>
    <name evidence="2" type="ORF">FBZ95_10526</name>
</gene>
<dbReference type="RefSeq" id="WP_080135479.1">
    <property type="nucleotide sequence ID" value="NZ_LWIG01000008.1"/>
</dbReference>
<reference evidence="2 3" key="1">
    <citation type="submission" date="2019-06" db="EMBL/GenBank/DDBJ databases">
        <title>Genomic Encyclopedia of Type Strains, Phase IV (KMG-V): Genome sequencing to study the core and pangenomes of soil and plant-associated prokaryotes.</title>
        <authorList>
            <person name="Whitman W."/>
        </authorList>
    </citation>
    <scope>NUCLEOTIDE SEQUENCE [LARGE SCALE GENOMIC DNA]</scope>
    <source>
        <strain evidence="2 3">BR 10556</strain>
    </source>
</reference>
<name>A0A560JS28_9BRAD</name>
<keyword evidence="3" id="KW-1185">Reference proteome</keyword>
<dbReference type="Proteomes" id="UP000315914">
    <property type="component" value="Unassembled WGS sequence"/>
</dbReference>
<evidence type="ECO:0000313" key="3">
    <source>
        <dbReference type="Proteomes" id="UP000315914"/>
    </source>
</evidence>
<comment type="caution">
    <text evidence="2">The sequence shown here is derived from an EMBL/GenBank/DDBJ whole genome shotgun (WGS) entry which is preliminary data.</text>
</comment>
<keyword evidence="1" id="KW-0812">Transmembrane</keyword>
<evidence type="ECO:0000256" key="1">
    <source>
        <dbReference type="SAM" id="Phobius"/>
    </source>
</evidence>
<feature type="transmembrane region" description="Helical" evidence="1">
    <location>
        <begin position="236"/>
        <end position="261"/>
    </location>
</feature>
<proteinExistence type="predicted"/>
<dbReference type="SUPFAM" id="SSF53474">
    <property type="entry name" value="alpha/beta-Hydrolases"/>
    <property type="match status" value="1"/>
</dbReference>
<evidence type="ECO:0000313" key="2">
    <source>
        <dbReference type="EMBL" id="TWB73776.1"/>
    </source>
</evidence>
<feature type="transmembrane region" description="Helical" evidence="1">
    <location>
        <begin position="273"/>
        <end position="295"/>
    </location>
</feature>
<dbReference type="Gene3D" id="3.40.50.1820">
    <property type="entry name" value="alpha/beta hydrolase"/>
    <property type="match status" value="1"/>
</dbReference>
<dbReference type="AlphaFoldDB" id="A0A560JS28"/>
<sequence>MATFIFVHGTFAKSAEWPLLRNALIEASHTRGQEARFPPITWTGKNTIAAREAAAIKISDAVLSARSIGRDEKIFLIGHSHGGSAIAYFLKNHEAAAVVDGCAFLSTPFVAIRPRTNAVGLILLTVFVALNVAGISRVILAHFGYPSLGFTIAVVGILAIVLSARKLRTQDRRTLVVKETIKQQTADVPQGQYLFVRCSGDEAAAALSAVQFLAWLGVKISKVLGRIVRPFSSSSVLIVGIFSCLATLVISSSVQIGLVMLSNIRRDAGICGFLHIISEVFSTDFLGVLVILFLTLGLPCIVLSFLGMSLGVFLTQAVASWAFGWTRLSTGLLVELAIEPVPFGEHPLVHIDWTEGRGLEGIVHSWTYEHPVAVQRVRNWVEASLIAPPENRPPSLSVG</sequence>
<feature type="transmembrane region" description="Helical" evidence="1">
    <location>
        <begin position="145"/>
        <end position="164"/>
    </location>
</feature>
<keyword evidence="1" id="KW-1133">Transmembrane helix</keyword>
<dbReference type="InterPro" id="IPR029058">
    <property type="entry name" value="AB_hydrolase_fold"/>
</dbReference>
<dbReference type="OrthoDB" id="8240333at2"/>
<dbReference type="EMBL" id="VITW01000005">
    <property type="protein sequence ID" value="TWB73776.1"/>
    <property type="molecule type" value="Genomic_DNA"/>
</dbReference>
<feature type="transmembrane region" description="Helical" evidence="1">
    <location>
        <begin position="118"/>
        <end position="139"/>
    </location>
</feature>
<keyword evidence="1" id="KW-0472">Membrane</keyword>
<protein>
    <submittedName>
        <fullName evidence="2">Uncharacterized protein</fullName>
    </submittedName>
</protein>